<dbReference type="InterPro" id="IPR018859">
    <property type="entry name" value="BAR_dom-cont"/>
</dbReference>
<dbReference type="Gene3D" id="1.20.1270.60">
    <property type="entry name" value="Arfaptin homology (AH) domain/BAR domain"/>
    <property type="match status" value="1"/>
</dbReference>
<evidence type="ECO:0008006" key="3">
    <source>
        <dbReference type="Google" id="ProtNLM"/>
    </source>
</evidence>
<dbReference type="EMBL" id="LGST01000018">
    <property type="protein sequence ID" value="KNE00416.1"/>
    <property type="molecule type" value="Genomic_DNA"/>
</dbReference>
<dbReference type="VEuPathDB" id="FungiDB:CJI96_0001057"/>
<dbReference type="InterPro" id="IPR027267">
    <property type="entry name" value="AH/BAR_dom_sf"/>
</dbReference>
<accession>A0A0L0P2Z8</accession>
<dbReference type="Proteomes" id="UP000037122">
    <property type="component" value="Unassembled WGS sequence"/>
</dbReference>
<reference evidence="2" key="1">
    <citation type="journal article" date="2015" name="BMC Genomics">
        <title>Draft genome of a commonly misdiagnosed multidrug resistant pathogen Candida auris.</title>
        <authorList>
            <person name="Chatterjee S."/>
            <person name="Alampalli S.V."/>
            <person name="Nageshan R.K."/>
            <person name="Chettiar S.T."/>
            <person name="Joshi S."/>
            <person name="Tatu U.S."/>
        </authorList>
    </citation>
    <scope>NUCLEOTIDE SEQUENCE [LARGE SCALE GENOMIC DNA]</scope>
    <source>
        <strain evidence="2">6684</strain>
    </source>
</reference>
<dbReference type="VEuPathDB" id="FungiDB:CJJ07_001956"/>
<evidence type="ECO:0000313" key="2">
    <source>
        <dbReference type="Proteomes" id="UP000037122"/>
    </source>
</evidence>
<proteinExistence type="predicted"/>
<evidence type="ECO:0000313" key="1">
    <source>
        <dbReference type="EMBL" id="KNE00416.1"/>
    </source>
</evidence>
<dbReference type="AlphaFoldDB" id="A0A0L0P2Z8"/>
<dbReference type="VEuPathDB" id="FungiDB:QG37_02445"/>
<comment type="caution">
    <text evidence="1">The sequence shown here is derived from an EMBL/GenBank/DDBJ whole genome shotgun (WGS) entry which is preliminary data.</text>
</comment>
<protein>
    <recommendedName>
        <fullName evidence="3">Protein GVP36</fullName>
    </recommendedName>
</protein>
<dbReference type="VEuPathDB" id="FungiDB:CJJ09_002304"/>
<dbReference type="VEuPathDB" id="FungiDB:B9J08_000334"/>
<dbReference type="VEuPathDB" id="FungiDB:CJI97_000334"/>
<dbReference type="SUPFAM" id="SSF103657">
    <property type="entry name" value="BAR/IMD domain-like"/>
    <property type="match status" value="1"/>
</dbReference>
<dbReference type="Pfam" id="PF10455">
    <property type="entry name" value="BAR_2"/>
    <property type="match status" value="1"/>
</dbReference>
<name>A0A0L0P2Z8_CANAR</name>
<gene>
    <name evidence="1" type="ORF">QG37_02445</name>
</gene>
<organism evidence="1 2">
    <name type="scientific">Candidozyma auris</name>
    <name type="common">Yeast</name>
    <name type="synonym">Candida auris</name>
    <dbReference type="NCBI Taxonomy" id="498019"/>
    <lineage>
        <taxon>Eukaryota</taxon>
        <taxon>Fungi</taxon>
        <taxon>Dikarya</taxon>
        <taxon>Ascomycota</taxon>
        <taxon>Saccharomycotina</taxon>
        <taxon>Pichiomycetes</taxon>
        <taxon>Metschnikowiaceae</taxon>
        <taxon>Candidozyma</taxon>
    </lineage>
</organism>
<sequence length="375" mass="42604">MAMQCWTDSLGSVRYTTTKHQQPLRLFPMSFFKSIQESLPKVDLDNITKSFQNGGKAVLEYSELLKESIQPFTQKTQSLISTQLHQVQQLAQTHIGSNIEVSELPSDYLDLEKNCDVLLKLYTDLIQFTNDTYGVVSYDYPPGNTAISKIRDANVGGLLSNKFNQLKNVSTPQEMEKVLLGQSEDKQQQFQEGDDTVEIQTVSAQLPKTLYGQLAAIANKYSEEFKESSNTLSFALLKISSLYTEIGTSRLEQDRKVMAQLNHALVAILNEQFIKVNELRKRVYSARLEFDLARSKKTNEQDEEDEELIAKEDELVSATEVAVLEMRKLLKPSKNVDLLKIFVKVQKDHLETSAKKLASLLSELDKIEFKDEDDE</sequence>